<dbReference type="PANTHER" id="PTHR39185">
    <property type="entry name" value="SWARMING MOTILITY PROTEIN SWRD"/>
    <property type="match status" value="1"/>
</dbReference>
<evidence type="ECO:0000313" key="1">
    <source>
        <dbReference type="EMBL" id="QNB45764.1"/>
    </source>
</evidence>
<dbReference type="AlphaFoldDB" id="A0A7G6E110"/>
<gene>
    <name evidence="1" type="ORF">BR63_05220</name>
</gene>
<evidence type="ECO:0000313" key="2">
    <source>
        <dbReference type="Proteomes" id="UP000515847"/>
    </source>
</evidence>
<dbReference type="PANTHER" id="PTHR39185:SF1">
    <property type="entry name" value="SWARMING MOTILITY PROTEIN SWRD"/>
    <property type="match status" value="1"/>
</dbReference>
<name>A0A7G6E110_THEFR</name>
<keyword evidence="1" id="KW-0282">Flagellum</keyword>
<dbReference type="EMBL" id="CP045798">
    <property type="protein sequence ID" value="QNB45764.1"/>
    <property type="molecule type" value="Genomic_DNA"/>
</dbReference>
<keyword evidence="1" id="KW-0966">Cell projection</keyword>
<dbReference type="Proteomes" id="UP000515847">
    <property type="component" value="Chromosome"/>
</dbReference>
<protein>
    <submittedName>
        <fullName evidence="1">Endoflagellar protein</fullName>
    </submittedName>
</protein>
<organism evidence="1 2">
    <name type="scientific">Thermanaerosceptrum fracticalcis</name>
    <dbReference type="NCBI Taxonomy" id="1712410"/>
    <lineage>
        <taxon>Bacteria</taxon>
        <taxon>Bacillati</taxon>
        <taxon>Bacillota</taxon>
        <taxon>Clostridia</taxon>
        <taxon>Eubacteriales</taxon>
        <taxon>Peptococcaceae</taxon>
        <taxon>Thermanaerosceptrum</taxon>
    </lineage>
</organism>
<sequence>MITLTRLNGDIITVNAELIETVEATPDSIITLTTGKKFVVKESVEEIIAKTITYKQAIYHRAVSL</sequence>
<proteinExistence type="predicted"/>
<reference evidence="1 2" key="1">
    <citation type="journal article" date="2019" name="Front. Microbiol.">
        <title>Thermoanaerosceptrum fracticalcis gen. nov. sp. nov., a Novel Fumarate-Fermenting Microorganism From a Deep Fractured Carbonate Aquifer of the US Great Basin.</title>
        <authorList>
            <person name="Hamilton-Brehm S.D."/>
            <person name="Stewart L.E."/>
            <person name="Zavarin M."/>
            <person name="Caldwell M."/>
            <person name="Lawson P.A."/>
            <person name="Onstott T.C."/>
            <person name="Grzymski J."/>
            <person name="Neveux I."/>
            <person name="Lollar B.S."/>
            <person name="Russell C.E."/>
            <person name="Moser D.P."/>
        </authorList>
    </citation>
    <scope>NUCLEOTIDE SEQUENCE [LARGE SCALE GENOMIC DNA]</scope>
    <source>
        <strain evidence="1 2">DRI-13</strain>
    </source>
</reference>
<dbReference type="KEGG" id="tfr:BR63_05220"/>
<dbReference type="RefSeq" id="WP_034419708.1">
    <property type="nucleotide sequence ID" value="NZ_CP045798.1"/>
</dbReference>
<keyword evidence="2" id="KW-1185">Reference proteome</keyword>
<dbReference type="Pfam" id="PF06289">
    <property type="entry name" value="FlbD"/>
    <property type="match status" value="1"/>
</dbReference>
<dbReference type="InterPro" id="IPR009384">
    <property type="entry name" value="SwrD-like"/>
</dbReference>
<keyword evidence="1" id="KW-0969">Cilium</keyword>
<dbReference type="OrthoDB" id="9799862at2"/>
<accession>A0A7G6E110</accession>